<proteinExistence type="predicted"/>
<evidence type="ECO:0000313" key="2">
    <source>
        <dbReference type="EMBL" id="CBI28636.3"/>
    </source>
</evidence>
<reference evidence="3" key="1">
    <citation type="journal article" date="2007" name="Nature">
        <title>The grapevine genome sequence suggests ancestral hexaploidization in major angiosperm phyla.</title>
        <authorList>
            <consortium name="The French-Italian Public Consortium for Grapevine Genome Characterization."/>
            <person name="Jaillon O."/>
            <person name="Aury J.-M."/>
            <person name="Noel B."/>
            <person name="Policriti A."/>
            <person name="Clepet C."/>
            <person name="Casagrande A."/>
            <person name="Choisne N."/>
            <person name="Aubourg S."/>
            <person name="Vitulo N."/>
            <person name="Jubin C."/>
            <person name="Vezzi A."/>
            <person name="Legeai F."/>
            <person name="Hugueney P."/>
            <person name="Dasilva C."/>
            <person name="Horner D."/>
            <person name="Mica E."/>
            <person name="Jublot D."/>
            <person name="Poulain J."/>
            <person name="Bruyere C."/>
            <person name="Billault A."/>
            <person name="Segurens B."/>
            <person name="Gouyvenoux M."/>
            <person name="Ugarte E."/>
            <person name="Cattonaro F."/>
            <person name="Anthouard V."/>
            <person name="Vico V."/>
            <person name="Del Fabbro C."/>
            <person name="Alaux M."/>
            <person name="Di Gaspero G."/>
            <person name="Dumas V."/>
            <person name="Felice N."/>
            <person name="Paillard S."/>
            <person name="Juman I."/>
            <person name="Moroldo M."/>
            <person name="Scalabrin S."/>
            <person name="Canaguier A."/>
            <person name="Le Clainche I."/>
            <person name="Malacrida G."/>
            <person name="Durand E."/>
            <person name="Pesole G."/>
            <person name="Laucou V."/>
            <person name="Chatelet P."/>
            <person name="Merdinoglu D."/>
            <person name="Delledonne M."/>
            <person name="Pezzotti M."/>
            <person name="Lecharny A."/>
            <person name="Scarpelli C."/>
            <person name="Artiguenave F."/>
            <person name="Pe M.E."/>
            <person name="Valle G."/>
            <person name="Morgante M."/>
            <person name="Caboche M."/>
            <person name="Adam-Blondon A.-F."/>
            <person name="Weissenbach J."/>
            <person name="Quetier F."/>
            <person name="Wincker P."/>
        </authorList>
    </citation>
    <scope>NUCLEOTIDE SEQUENCE [LARGE SCALE GENOMIC DNA]</scope>
    <source>
        <strain evidence="3">cv. Pinot noir / PN40024</strain>
    </source>
</reference>
<protein>
    <submittedName>
        <fullName evidence="2">Uncharacterized protein</fullName>
    </submittedName>
</protein>
<sequence>MVFGWLTSEHRFLNLDSGLKSFCGTTLLREHDLDTDNYFRLFIINPYPPFFSQKGNPFKLTNEPVSGSKVSDVNGEGKSLGEEDSRTSIPVRASEMEREKIWVGGTKKGKKGKIWVGTSPRVGRRKGCRGQWKRKEKKI</sequence>
<dbReference type="EMBL" id="FN595763">
    <property type="protein sequence ID" value="CBI28636.3"/>
    <property type="molecule type" value="Genomic_DNA"/>
</dbReference>
<feature type="region of interest" description="Disordered" evidence="1">
    <location>
        <begin position="110"/>
        <end position="139"/>
    </location>
</feature>
<accession>D7TDR3</accession>
<organism evidence="2 3">
    <name type="scientific">Vitis vinifera</name>
    <name type="common">Grape</name>
    <dbReference type="NCBI Taxonomy" id="29760"/>
    <lineage>
        <taxon>Eukaryota</taxon>
        <taxon>Viridiplantae</taxon>
        <taxon>Streptophyta</taxon>
        <taxon>Embryophyta</taxon>
        <taxon>Tracheophyta</taxon>
        <taxon>Spermatophyta</taxon>
        <taxon>Magnoliopsida</taxon>
        <taxon>eudicotyledons</taxon>
        <taxon>Gunneridae</taxon>
        <taxon>Pentapetalae</taxon>
        <taxon>rosids</taxon>
        <taxon>Vitales</taxon>
        <taxon>Vitaceae</taxon>
        <taxon>Viteae</taxon>
        <taxon>Vitis</taxon>
    </lineage>
</organism>
<dbReference type="HOGENOM" id="CLU_1848724_0_0_1"/>
<name>D7TDR3_VITVI</name>
<keyword evidence="3" id="KW-1185">Reference proteome</keyword>
<dbReference type="AlphaFoldDB" id="D7TDR3"/>
<dbReference type="Proteomes" id="UP000009183">
    <property type="component" value="Chromosome 4"/>
</dbReference>
<evidence type="ECO:0000256" key="1">
    <source>
        <dbReference type="SAM" id="MobiDB-lite"/>
    </source>
</evidence>
<dbReference type="InParanoid" id="D7TDR3"/>
<dbReference type="PaxDb" id="29760-VIT_04s0043g00320.t01"/>
<gene>
    <name evidence="2" type="ordered locus">VIT_04s0043g00320</name>
</gene>
<feature type="compositionally biased region" description="Basic residues" evidence="1">
    <location>
        <begin position="122"/>
        <end position="139"/>
    </location>
</feature>
<evidence type="ECO:0000313" key="3">
    <source>
        <dbReference type="Proteomes" id="UP000009183"/>
    </source>
</evidence>
<feature type="region of interest" description="Disordered" evidence="1">
    <location>
        <begin position="61"/>
        <end position="89"/>
    </location>
</feature>